<dbReference type="InterPro" id="IPR005111">
    <property type="entry name" value="MoeA_C_domain_IV"/>
</dbReference>
<dbReference type="Pfam" id="PF00994">
    <property type="entry name" value="MoCF_biosynth"/>
    <property type="match status" value="1"/>
</dbReference>
<protein>
    <recommendedName>
        <fullName evidence="6">Molybdopterin molybdenumtransferase</fullName>
        <ecNumber evidence="6">2.10.1.1</ecNumber>
    </recommendedName>
</protein>
<keyword evidence="6" id="KW-0479">Metal-binding</keyword>
<dbReference type="CDD" id="cd00887">
    <property type="entry name" value="MoeA"/>
    <property type="match status" value="1"/>
</dbReference>
<keyword evidence="6" id="KW-0460">Magnesium</keyword>
<dbReference type="Gene3D" id="3.90.105.10">
    <property type="entry name" value="Molybdopterin biosynthesis moea protein, domain 2"/>
    <property type="match status" value="1"/>
</dbReference>
<accession>A0A1M7Y5I2</accession>
<dbReference type="InterPro" id="IPR036688">
    <property type="entry name" value="MoeA_C_domain_IV_sf"/>
</dbReference>
<organism evidence="8 9">
    <name type="scientific">Desulfopila aestuarii DSM 18488</name>
    <dbReference type="NCBI Taxonomy" id="1121416"/>
    <lineage>
        <taxon>Bacteria</taxon>
        <taxon>Pseudomonadati</taxon>
        <taxon>Thermodesulfobacteriota</taxon>
        <taxon>Desulfobulbia</taxon>
        <taxon>Desulfobulbales</taxon>
        <taxon>Desulfocapsaceae</taxon>
        <taxon>Desulfopila</taxon>
    </lineage>
</organism>
<dbReference type="GO" id="GO:0046872">
    <property type="term" value="F:metal ion binding"/>
    <property type="evidence" value="ECO:0007669"/>
    <property type="project" value="UniProtKB-UniRule"/>
</dbReference>
<dbReference type="InterPro" id="IPR001453">
    <property type="entry name" value="MoaB/Mog_dom"/>
</dbReference>
<dbReference type="PANTHER" id="PTHR10192">
    <property type="entry name" value="MOLYBDOPTERIN BIOSYNTHESIS PROTEIN"/>
    <property type="match status" value="1"/>
</dbReference>
<dbReference type="UniPathway" id="UPA00344"/>
<dbReference type="PANTHER" id="PTHR10192:SF5">
    <property type="entry name" value="GEPHYRIN"/>
    <property type="match status" value="1"/>
</dbReference>
<dbReference type="Gene3D" id="2.170.190.11">
    <property type="entry name" value="Molybdopterin biosynthesis moea protein, domain 3"/>
    <property type="match status" value="1"/>
</dbReference>
<keyword evidence="4 6" id="KW-0501">Molybdenum cofactor biosynthesis</keyword>
<reference evidence="8 9" key="1">
    <citation type="submission" date="2016-12" db="EMBL/GenBank/DDBJ databases">
        <authorList>
            <person name="Song W.-J."/>
            <person name="Kurnit D.M."/>
        </authorList>
    </citation>
    <scope>NUCLEOTIDE SEQUENCE [LARGE SCALE GENOMIC DNA]</scope>
    <source>
        <strain evidence="8 9">DSM 18488</strain>
    </source>
</reference>
<dbReference type="InterPro" id="IPR036425">
    <property type="entry name" value="MoaB/Mog-like_dom_sf"/>
</dbReference>
<dbReference type="Gene3D" id="3.40.980.10">
    <property type="entry name" value="MoaB/Mog-like domain"/>
    <property type="match status" value="1"/>
</dbReference>
<evidence type="ECO:0000256" key="5">
    <source>
        <dbReference type="ARBA" id="ARBA00047317"/>
    </source>
</evidence>
<dbReference type="EC" id="2.10.1.1" evidence="6"/>
<keyword evidence="6" id="KW-0500">Molybdenum</keyword>
<comment type="pathway">
    <text evidence="2 6">Cofactor biosynthesis; molybdopterin biosynthesis.</text>
</comment>
<comment type="function">
    <text evidence="1 6">Catalyzes the insertion of molybdate into adenylated molybdopterin with the concomitant release of AMP.</text>
</comment>
<comment type="similarity">
    <text evidence="3 6">Belongs to the MoeA family.</text>
</comment>
<comment type="cofactor">
    <cofactor evidence="6">
        <name>Mg(2+)</name>
        <dbReference type="ChEBI" id="CHEBI:18420"/>
    </cofactor>
</comment>
<evidence type="ECO:0000256" key="1">
    <source>
        <dbReference type="ARBA" id="ARBA00002901"/>
    </source>
</evidence>
<name>A0A1M7Y5I2_9BACT</name>
<dbReference type="OrthoDB" id="9804758at2"/>
<dbReference type="Pfam" id="PF03453">
    <property type="entry name" value="MoeA_N"/>
    <property type="match status" value="1"/>
</dbReference>
<gene>
    <name evidence="8" type="ORF">SAMN02745220_01968</name>
</gene>
<sequence>MISVQEALTILQQNLPAPRVIRVPLEEAFSHRLAEDICAPEHSPRYTSSAMDGYAVRWQDVMGAANQTPIRLQIAGESQAGIPYDGVVGVQEAIRISTGAMLPEGADTVIRVEDTRENGGGVEILDCRKQGQDVRYAGEEFTAGTKILEQGQVLHPRHIALLSAVGVDSIPVYDAPRVSLLITGTELAHHGDGSIKPFQVRDSNAPMLKSAVLEAGGVLIECLHVEDDYTATVEAIRRALAKESDIILCSGGVSVGRHDHVKEAAEEVGLHQLFWKIKQKPGKPLFVAKNGATLLFGLPGNPVSAFMCFQNYVIPSLAAMQGVSYLKKSISARAEVVIENSGKRTDFIRVVITDEPNAVPTIRPIPQQGSHMLSSIVGADGYIVVEPGSTLAPGELTEVFVF</sequence>
<dbReference type="Gene3D" id="2.40.340.10">
    <property type="entry name" value="MoeA, C-terminal, domain IV"/>
    <property type="match status" value="1"/>
</dbReference>
<dbReference type="STRING" id="1121416.SAMN02745220_01968"/>
<dbReference type="SUPFAM" id="SSF63882">
    <property type="entry name" value="MoeA N-terminal region -like"/>
    <property type="match status" value="1"/>
</dbReference>
<evidence type="ECO:0000256" key="2">
    <source>
        <dbReference type="ARBA" id="ARBA00005046"/>
    </source>
</evidence>
<dbReference type="AlphaFoldDB" id="A0A1M7Y5I2"/>
<dbReference type="InterPro" id="IPR005110">
    <property type="entry name" value="MoeA_linker/N"/>
</dbReference>
<proteinExistence type="inferred from homology"/>
<evidence type="ECO:0000313" key="9">
    <source>
        <dbReference type="Proteomes" id="UP000184603"/>
    </source>
</evidence>
<evidence type="ECO:0000313" key="8">
    <source>
        <dbReference type="EMBL" id="SHO47794.1"/>
    </source>
</evidence>
<evidence type="ECO:0000259" key="7">
    <source>
        <dbReference type="SMART" id="SM00852"/>
    </source>
</evidence>
<dbReference type="Proteomes" id="UP000184603">
    <property type="component" value="Unassembled WGS sequence"/>
</dbReference>
<dbReference type="Pfam" id="PF03454">
    <property type="entry name" value="MoeA_C"/>
    <property type="match status" value="1"/>
</dbReference>
<dbReference type="GO" id="GO:0005829">
    <property type="term" value="C:cytosol"/>
    <property type="evidence" value="ECO:0007669"/>
    <property type="project" value="TreeGrafter"/>
</dbReference>
<evidence type="ECO:0000256" key="3">
    <source>
        <dbReference type="ARBA" id="ARBA00010763"/>
    </source>
</evidence>
<dbReference type="EMBL" id="FRFE01000008">
    <property type="protein sequence ID" value="SHO47794.1"/>
    <property type="molecule type" value="Genomic_DNA"/>
</dbReference>
<dbReference type="InterPro" id="IPR036135">
    <property type="entry name" value="MoeA_linker/N_sf"/>
</dbReference>
<dbReference type="NCBIfam" id="NF045515">
    <property type="entry name" value="Glp_gephyrin"/>
    <property type="match status" value="1"/>
</dbReference>
<keyword evidence="6 8" id="KW-0808">Transferase</keyword>
<dbReference type="SUPFAM" id="SSF63867">
    <property type="entry name" value="MoeA C-terminal domain-like"/>
    <property type="match status" value="1"/>
</dbReference>
<dbReference type="RefSeq" id="WP_073613276.1">
    <property type="nucleotide sequence ID" value="NZ_FRFE01000008.1"/>
</dbReference>
<dbReference type="GO" id="GO:0061599">
    <property type="term" value="F:molybdopterin molybdotransferase activity"/>
    <property type="evidence" value="ECO:0007669"/>
    <property type="project" value="UniProtKB-UniRule"/>
</dbReference>
<evidence type="ECO:0000256" key="6">
    <source>
        <dbReference type="RuleBase" id="RU365090"/>
    </source>
</evidence>
<dbReference type="InterPro" id="IPR038987">
    <property type="entry name" value="MoeA-like"/>
</dbReference>
<feature type="domain" description="MoaB/Mog" evidence="7">
    <location>
        <begin position="179"/>
        <end position="319"/>
    </location>
</feature>
<evidence type="ECO:0000256" key="4">
    <source>
        <dbReference type="ARBA" id="ARBA00023150"/>
    </source>
</evidence>
<dbReference type="SUPFAM" id="SSF53218">
    <property type="entry name" value="Molybdenum cofactor biosynthesis proteins"/>
    <property type="match status" value="1"/>
</dbReference>
<keyword evidence="9" id="KW-1185">Reference proteome</keyword>
<dbReference type="SMART" id="SM00852">
    <property type="entry name" value="MoCF_biosynth"/>
    <property type="match status" value="1"/>
</dbReference>
<dbReference type="NCBIfam" id="TIGR00177">
    <property type="entry name" value="molyb_syn"/>
    <property type="match status" value="1"/>
</dbReference>
<dbReference type="GO" id="GO:0006777">
    <property type="term" value="P:Mo-molybdopterin cofactor biosynthetic process"/>
    <property type="evidence" value="ECO:0007669"/>
    <property type="project" value="UniProtKB-UniRule"/>
</dbReference>
<comment type="catalytic activity">
    <reaction evidence="5">
        <text>adenylyl-molybdopterin + molybdate = Mo-molybdopterin + AMP + H(+)</text>
        <dbReference type="Rhea" id="RHEA:35047"/>
        <dbReference type="ChEBI" id="CHEBI:15378"/>
        <dbReference type="ChEBI" id="CHEBI:36264"/>
        <dbReference type="ChEBI" id="CHEBI:62727"/>
        <dbReference type="ChEBI" id="CHEBI:71302"/>
        <dbReference type="ChEBI" id="CHEBI:456215"/>
        <dbReference type="EC" id="2.10.1.1"/>
    </reaction>
</comment>